<accession>A0ABV7D8J2</accession>
<name>A0ABV7D8J2_9PROT</name>
<proteinExistence type="inferred from homology"/>
<evidence type="ECO:0000256" key="2">
    <source>
        <dbReference type="ARBA" id="ARBA00022801"/>
    </source>
</evidence>
<dbReference type="Gene3D" id="3.40.50.1820">
    <property type="entry name" value="alpha/beta hydrolase"/>
    <property type="match status" value="1"/>
</dbReference>
<dbReference type="SUPFAM" id="SSF53474">
    <property type="entry name" value="alpha/beta-Hydrolases"/>
    <property type="match status" value="1"/>
</dbReference>
<dbReference type="Pfam" id="PF00756">
    <property type="entry name" value="Esterase"/>
    <property type="match status" value="1"/>
</dbReference>
<dbReference type="GO" id="GO:0016787">
    <property type="term" value="F:hydrolase activity"/>
    <property type="evidence" value="ECO:0007669"/>
    <property type="project" value="UniProtKB-KW"/>
</dbReference>
<evidence type="ECO:0000256" key="3">
    <source>
        <dbReference type="SAM" id="SignalP"/>
    </source>
</evidence>
<dbReference type="PANTHER" id="PTHR40841">
    <property type="entry name" value="SIDEROPHORE TRIACETYLFUSARININE C ESTERASE"/>
    <property type="match status" value="1"/>
</dbReference>
<comment type="caution">
    <text evidence="4">The sequence shown here is derived from an EMBL/GenBank/DDBJ whole genome shotgun (WGS) entry which is preliminary data.</text>
</comment>
<evidence type="ECO:0000313" key="5">
    <source>
        <dbReference type="Proteomes" id="UP001595444"/>
    </source>
</evidence>
<reference evidence="5" key="1">
    <citation type="journal article" date="2019" name="Int. J. Syst. Evol. Microbiol.">
        <title>The Global Catalogue of Microorganisms (GCM) 10K type strain sequencing project: providing services to taxonomists for standard genome sequencing and annotation.</title>
        <authorList>
            <consortium name="The Broad Institute Genomics Platform"/>
            <consortium name="The Broad Institute Genome Sequencing Center for Infectious Disease"/>
            <person name="Wu L."/>
            <person name="Ma J."/>
        </authorList>
    </citation>
    <scope>NUCLEOTIDE SEQUENCE [LARGE SCALE GENOMIC DNA]</scope>
    <source>
        <strain evidence="5">KCTC 62164</strain>
    </source>
</reference>
<dbReference type="PANTHER" id="PTHR40841:SF2">
    <property type="entry name" value="SIDEROPHORE-DEGRADING ESTERASE (EUROFUNG)"/>
    <property type="match status" value="1"/>
</dbReference>
<dbReference type="EMBL" id="JBHRSL010000027">
    <property type="protein sequence ID" value="MFC3053538.1"/>
    <property type="molecule type" value="Genomic_DNA"/>
</dbReference>
<feature type="signal peptide" evidence="3">
    <location>
        <begin position="1"/>
        <end position="30"/>
    </location>
</feature>
<dbReference type="Proteomes" id="UP001595444">
    <property type="component" value="Unassembled WGS sequence"/>
</dbReference>
<dbReference type="InterPro" id="IPR000801">
    <property type="entry name" value="Esterase-like"/>
</dbReference>
<evidence type="ECO:0000256" key="1">
    <source>
        <dbReference type="ARBA" id="ARBA00005622"/>
    </source>
</evidence>
<comment type="similarity">
    <text evidence="1">Belongs to the esterase D family.</text>
</comment>
<keyword evidence="2 4" id="KW-0378">Hydrolase</keyword>
<organism evidence="4 5">
    <name type="scientific">Kordiimonas pumila</name>
    <dbReference type="NCBI Taxonomy" id="2161677"/>
    <lineage>
        <taxon>Bacteria</taxon>
        <taxon>Pseudomonadati</taxon>
        <taxon>Pseudomonadota</taxon>
        <taxon>Alphaproteobacteria</taxon>
        <taxon>Kordiimonadales</taxon>
        <taxon>Kordiimonadaceae</taxon>
        <taxon>Kordiimonas</taxon>
    </lineage>
</organism>
<dbReference type="InterPro" id="IPR029058">
    <property type="entry name" value="AB_hydrolase_fold"/>
</dbReference>
<evidence type="ECO:0000313" key="4">
    <source>
        <dbReference type="EMBL" id="MFC3053538.1"/>
    </source>
</evidence>
<keyword evidence="5" id="KW-1185">Reference proteome</keyword>
<feature type="chain" id="PRO_5045061715" evidence="3">
    <location>
        <begin position="31"/>
        <end position="302"/>
    </location>
</feature>
<dbReference type="InterPro" id="IPR052558">
    <property type="entry name" value="Siderophore_Hydrolase_D"/>
</dbReference>
<keyword evidence="3" id="KW-0732">Signal</keyword>
<gene>
    <name evidence="4" type="ORF">ACFOKA_16685</name>
</gene>
<protein>
    <submittedName>
        <fullName evidence="4">Alpha/beta hydrolase</fullName>
    </submittedName>
</protein>
<sequence>MAITSYWKRFSLYLVTLCACLALTDVSTNAAPLTLENTSQFDITGTENGRIYRISVYSPKEQAPEEGFPVIYVTDSSQMFPLIIGPAARYAAGVKETPAVIVGIGYPETMEANKERAVDLTIPLPDENKQPEGTGGASSFLNFITHDLKPVIEKDHKINKQDQSLYGHSYGGLFALYTLFTATSEFQNYLISSPSIWFGNKHILTLKDQIRVQQNQRLRVLLTVGSHEDTPDRKILATRDNPEELKARMAEFAMVQNTINLAAELDSQLDTFEFHKLDGLSHMLAGRVAVIRAIPFVFDHFD</sequence>
<dbReference type="RefSeq" id="WP_194215508.1">
    <property type="nucleotide sequence ID" value="NZ_CP061205.1"/>
</dbReference>